<evidence type="ECO:0000313" key="14">
    <source>
        <dbReference type="Proteomes" id="UP001595692"/>
    </source>
</evidence>
<dbReference type="PROSITE" id="PS00061">
    <property type="entry name" value="ADH_SHORT"/>
    <property type="match status" value="1"/>
</dbReference>
<evidence type="ECO:0000256" key="8">
    <source>
        <dbReference type="ARBA" id="ARBA00044349"/>
    </source>
</evidence>
<keyword evidence="14" id="KW-1185">Reference proteome</keyword>
<dbReference type="PANTHER" id="PTHR43086:SF3">
    <property type="entry name" value="NADP-DEPENDENT 3-HYDROXY ACID DEHYDROGENASE YDFG"/>
    <property type="match status" value="1"/>
</dbReference>
<comment type="function">
    <text evidence="9">NADP-dependent dehydrogenase with broad substrate specificity acting on 3-hydroxy acids. Catalyzes the NADP-dependent oxidation of L-allo-threonine to L-2-amino-3-keto-butyrate, which is spontaneously decarboxylated into aminoacetone. Also acts on D-threonine, L-serine, D-serine, D-3-hydroxyisobutyrate, L-3-hydroxyisobutyrate, D-glycerate and L-glycerate. Able to catalyze the reduction of the malonic semialdehyde to 3-hydroxypropionic acid. YdfG is apparently supplementing RutE, the presumed malonic semialdehyde reductase involved in pyrimidine degradation since both are able to detoxify malonic semialdehyde.</text>
</comment>
<comment type="catalytic activity">
    <reaction evidence="10">
        <text>3-hydroxypropanoate + NADP(+) = 3-oxopropanoate + NADPH + H(+)</text>
        <dbReference type="Rhea" id="RHEA:26438"/>
        <dbReference type="ChEBI" id="CHEBI:15378"/>
        <dbReference type="ChEBI" id="CHEBI:16510"/>
        <dbReference type="ChEBI" id="CHEBI:33190"/>
        <dbReference type="ChEBI" id="CHEBI:57783"/>
        <dbReference type="ChEBI" id="CHEBI:58349"/>
        <dbReference type="EC" id="1.1.1.298"/>
    </reaction>
</comment>
<feature type="domain" description="Ketoreductase" evidence="12">
    <location>
        <begin position="5"/>
        <end position="187"/>
    </location>
</feature>
<dbReference type="EC" id="1.1.1.381" evidence="5"/>
<evidence type="ECO:0000256" key="7">
    <source>
        <dbReference type="ARBA" id="ARBA00044271"/>
    </source>
</evidence>
<dbReference type="SMART" id="SM00822">
    <property type="entry name" value="PKS_KR"/>
    <property type="match status" value="1"/>
</dbReference>
<dbReference type="Proteomes" id="UP001595692">
    <property type="component" value="Unassembled WGS sequence"/>
</dbReference>
<accession>A0ABV8CQ91</accession>
<protein>
    <recommendedName>
        <fullName evidence="6">NADP-dependent 3-hydroxy acid dehydrogenase YdfG</fullName>
        <ecNumber evidence="4">1.1.1.298</ecNumber>
        <ecNumber evidence="5">1.1.1.381</ecNumber>
    </recommendedName>
    <alternativeName>
        <fullName evidence="8">L-allo-threonine dehydrogenase</fullName>
    </alternativeName>
    <alternativeName>
        <fullName evidence="7">Malonic semialdehyde reductase</fullName>
    </alternativeName>
</protein>
<dbReference type="EMBL" id="JBHSAF010000014">
    <property type="protein sequence ID" value="MFC3914210.1"/>
    <property type="molecule type" value="Genomic_DNA"/>
</dbReference>
<dbReference type="Pfam" id="PF00106">
    <property type="entry name" value="adh_short"/>
    <property type="match status" value="1"/>
</dbReference>
<organism evidence="13 14">
    <name type="scientific">Pseudaeromonas sharmana</name>
    <dbReference type="NCBI Taxonomy" id="328412"/>
    <lineage>
        <taxon>Bacteria</taxon>
        <taxon>Pseudomonadati</taxon>
        <taxon>Pseudomonadota</taxon>
        <taxon>Gammaproteobacteria</taxon>
        <taxon>Aeromonadales</taxon>
        <taxon>Aeromonadaceae</taxon>
        <taxon>Pseudaeromonas</taxon>
    </lineage>
</organism>
<sequence>MHTQAWALITGASSGLGVEFAHQLAAQGYNLLLVARREAVMQQLARQLERRHGIRCHTFAQDLSQPGADIRLVGELDLLALVPDLLINNAGVGCFGPFIAQDHERIQAMLQLNMHTLTGLTQLVAQRMQARGSGSILLISSIAAFLPLPGYAAYGASKAFVLQWGVALREELKDCGIHVSVLAPGMTRTAFFDIARQPITPFWNHFMLPAANVVAAGLHGLRQSRAIIVPGWYNRILTCCSQLLPRGVLAWVAKRLLQVNTDSGVS</sequence>
<reference evidence="14" key="1">
    <citation type="journal article" date="2019" name="Int. J. Syst. Evol. Microbiol.">
        <title>The Global Catalogue of Microorganisms (GCM) 10K type strain sequencing project: providing services to taxonomists for standard genome sequencing and annotation.</title>
        <authorList>
            <consortium name="The Broad Institute Genomics Platform"/>
            <consortium name="The Broad Institute Genome Sequencing Center for Infectious Disease"/>
            <person name="Wu L."/>
            <person name="Ma J."/>
        </authorList>
    </citation>
    <scope>NUCLEOTIDE SEQUENCE [LARGE SCALE GENOMIC DNA]</scope>
    <source>
        <strain evidence="14">CCUG 54939</strain>
    </source>
</reference>
<evidence type="ECO:0000256" key="11">
    <source>
        <dbReference type="RuleBase" id="RU000363"/>
    </source>
</evidence>
<dbReference type="PRINTS" id="PR00080">
    <property type="entry name" value="SDRFAMILY"/>
</dbReference>
<comment type="catalytic activity">
    <reaction evidence="3">
        <text>L-allo-threonine + NADP(+) = aminoacetone + CO2 + NADPH</text>
        <dbReference type="Rhea" id="RHEA:43524"/>
        <dbReference type="ChEBI" id="CHEBI:16526"/>
        <dbReference type="ChEBI" id="CHEBI:57783"/>
        <dbReference type="ChEBI" id="CHEBI:58320"/>
        <dbReference type="ChEBI" id="CHEBI:58349"/>
        <dbReference type="ChEBI" id="CHEBI:58585"/>
        <dbReference type="EC" id="1.1.1.381"/>
    </reaction>
</comment>
<dbReference type="PANTHER" id="PTHR43086">
    <property type="entry name" value="VERY-LONG-CHAIN 3-OXOOACYL-COA REDUCTASE"/>
    <property type="match status" value="1"/>
</dbReference>
<dbReference type="SUPFAM" id="SSF51735">
    <property type="entry name" value="NAD(P)-binding Rossmann-fold domains"/>
    <property type="match status" value="1"/>
</dbReference>
<evidence type="ECO:0000256" key="5">
    <source>
        <dbReference type="ARBA" id="ARBA00044059"/>
    </source>
</evidence>
<comment type="caution">
    <text evidence="13">The sequence shown here is derived from an EMBL/GenBank/DDBJ whole genome shotgun (WGS) entry which is preliminary data.</text>
</comment>
<dbReference type="InterPro" id="IPR036291">
    <property type="entry name" value="NAD(P)-bd_dom_sf"/>
</dbReference>
<name>A0ABV8CQ91_9GAMM</name>
<dbReference type="PRINTS" id="PR00081">
    <property type="entry name" value="GDHRDH"/>
</dbReference>
<evidence type="ECO:0000256" key="1">
    <source>
        <dbReference type="ARBA" id="ARBA00006484"/>
    </source>
</evidence>
<evidence type="ECO:0000256" key="6">
    <source>
        <dbReference type="ARBA" id="ARBA00044065"/>
    </source>
</evidence>
<evidence type="ECO:0000313" key="13">
    <source>
        <dbReference type="EMBL" id="MFC3914210.1"/>
    </source>
</evidence>
<dbReference type="RefSeq" id="WP_377152844.1">
    <property type="nucleotide sequence ID" value="NZ_JBHSAF010000014.1"/>
</dbReference>
<dbReference type="InterPro" id="IPR057326">
    <property type="entry name" value="KR_dom"/>
</dbReference>
<dbReference type="InterPro" id="IPR002347">
    <property type="entry name" value="SDR_fam"/>
</dbReference>
<evidence type="ECO:0000256" key="3">
    <source>
        <dbReference type="ARBA" id="ARBA00043812"/>
    </source>
</evidence>
<comment type="similarity">
    <text evidence="1 11">Belongs to the short-chain dehydrogenases/reductases (SDR) family.</text>
</comment>
<dbReference type="PIRSF" id="PIRSF000126">
    <property type="entry name" value="11-beta-HSD1"/>
    <property type="match status" value="1"/>
</dbReference>
<keyword evidence="2 13" id="KW-0560">Oxidoreductase</keyword>
<evidence type="ECO:0000256" key="10">
    <source>
        <dbReference type="ARBA" id="ARBA00047274"/>
    </source>
</evidence>
<evidence type="ECO:0000259" key="12">
    <source>
        <dbReference type="SMART" id="SM00822"/>
    </source>
</evidence>
<evidence type="ECO:0000256" key="9">
    <source>
        <dbReference type="ARBA" id="ARBA00045650"/>
    </source>
</evidence>
<dbReference type="EC" id="1.1.1.298" evidence="4"/>
<dbReference type="InterPro" id="IPR020904">
    <property type="entry name" value="Sc_DH/Rdtase_CS"/>
</dbReference>
<evidence type="ECO:0000256" key="4">
    <source>
        <dbReference type="ARBA" id="ARBA00044050"/>
    </source>
</evidence>
<proteinExistence type="inferred from homology"/>
<gene>
    <name evidence="13" type="ORF">ACFOSS_12115</name>
</gene>
<dbReference type="GO" id="GO:0016491">
    <property type="term" value="F:oxidoreductase activity"/>
    <property type="evidence" value="ECO:0007669"/>
    <property type="project" value="UniProtKB-KW"/>
</dbReference>
<evidence type="ECO:0000256" key="2">
    <source>
        <dbReference type="ARBA" id="ARBA00023002"/>
    </source>
</evidence>
<dbReference type="Gene3D" id="3.40.50.720">
    <property type="entry name" value="NAD(P)-binding Rossmann-like Domain"/>
    <property type="match status" value="1"/>
</dbReference>